<evidence type="ECO:0000256" key="1">
    <source>
        <dbReference type="SAM" id="MobiDB-lite"/>
    </source>
</evidence>
<gene>
    <name evidence="2" type="ORF">GWK47_036569</name>
</gene>
<sequence length="145" mass="15659">MKRRVADTPAAQAGNTAVVAGTMTTIVAVAARRVAVVVVNTRNDKETSETIKINKGKETQKKKRIFASEDSDGGVSIDDQLSNRGDSPLPDLSALDEISQDDWEQMLSGLSANTSQEVRRLALLPGTGSRVLQPSYQFLIRLTSD</sequence>
<dbReference type="AlphaFoldDB" id="A0A8J5CMZ3"/>
<reference evidence="2" key="1">
    <citation type="submission" date="2020-07" db="EMBL/GenBank/DDBJ databases">
        <title>The High-quality genome of the commercially important snow crab, Chionoecetes opilio.</title>
        <authorList>
            <person name="Jeong J.-H."/>
            <person name="Ryu S."/>
        </authorList>
    </citation>
    <scope>NUCLEOTIDE SEQUENCE</scope>
    <source>
        <strain evidence="2">MADBK_172401_WGS</strain>
        <tissue evidence="2">Digestive gland</tissue>
    </source>
</reference>
<organism evidence="2 3">
    <name type="scientific">Chionoecetes opilio</name>
    <name type="common">Atlantic snow crab</name>
    <name type="synonym">Cancer opilio</name>
    <dbReference type="NCBI Taxonomy" id="41210"/>
    <lineage>
        <taxon>Eukaryota</taxon>
        <taxon>Metazoa</taxon>
        <taxon>Ecdysozoa</taxon>
        <taxon>Arthropoda</taxon>
        <taxon>Crustacea</taxon>
        <taxon>Multicrustacea</taxon>
        <taxon>Malacostraca</taxon>
        <taxon>Eumalacostraca</taxon>
        <taxon>Eucarida</taxon>
        <taxon>Decapoda</taxon>
        <taxon>Pleocyemata</taxon>
        <taxon>Brachyura</taxon>
        <taxon>Eubrachyura</taxon>
        <taxon>Majoidea</taxon>
        <taxon>Majidae</taxon>
        <taxon>Chionoecetes</taxon>
    </lineage>
</organism>
<feature type="region of interest" description="Disordered" evidence="1">
    <location>
        <begin position="50"/>
        <end position="93"/>
    </location>
</feature>
<dbReference type="Proteomes" id="UP000770661">
    <property type="component" value="Unassembled WGS sequence"/>
</dbReference>
<keyword evidence="3" id="KW-1185">Reference proteome</keyword>
<accession>A0A8J5CMZ3</accession>
<evidence type="ECO:0000313" key="3">
    <source>
        <dbReference type="Proteomes" id="UP000770661"/>
    </source>
</evidence>
<evidence type="ECO:0000313" key="2">
    <source>
        <dbReference type="EMBL" id="KAG0726438.1"/>
    </source>
</evidence>
<protein>
    <submittedName>
        <fullName evidence="2">Uncharacterized protein</fullName>
    </submittedName>
</protein>
<comment type="caution">
    <text evidence="2">The sequence shown here is derived from an EMBL/GenBank/DDBJ whole genome shotgun (WGS) entry which is preliminary data.</text>
</comment>
<dbReference type="EMBL" id="JACEEZ010004415">
    <property type="protein sequence ID" value="KAG0726438.1"/>
    <property type="molecule type" value="Genomic_DNA"/>
</dbReference>
<name>A0A8J5CMZ3_CHIOP</name>
<proteinExistence type="predicted"/>